<gene>
    <name evidence="3" type="ORF">S01H4_02525</name>
</gene>
<feature type="domain" description="DNA-directed DNA polymerase family A palm" evidence="2">
    <location>
        <begin position="1"/>
        <end position="73"/>
    </location>
</feature>
<reference evidence="3" key="1">
    <citation type="journal article" date="2014" name="Front. Microbiol.">
        <title>High frequency of phylogenetically diverse reductive dehalogenase-homologous genes in deep subseafloor sedimentary metagenomes.</title>
        <authorList>
            <person name="Kawai M."/>
            <person name="Futagami T."/>
            <person name="Toyoda A."/>
            <person name="Takaki Y."/>
            <person name="Nishi S."/>
            <person name="Hori S."/>
            <person name="Arai W."/>
            <person name="Tsubouchi T."/>
            <person name="Morono Y."/>
            <person name="Uchiyama I."/>
            <person name="Ito T."/>
            <person name="Fujiyama A."/>
            <person name="Inagaki F."/>
            <person name="Takami H."/>
        </authorList>
    </citation>
    <scope>NUCLEOTIDE SEQUENCE</scope>
    <source>
        <strain evidence="3">Expedition CK06-06</strain>
    </source>
</reference>
<dbReference type="InterPro" id="IPR043502">
    <property type="entry name" value="DNA/RNA_pol_sf"/>
</dbReference>
<accession>X1BN13</accession>
<dbReference type="Pfam" id="PF00476">
    <property type="entry name" value="DNA_pol_A"/>
    <property type="match status" value="1"/>
</dbReference>
<dbReference type="GO" id="GO:0006261">
    <property type="term" value="P:DNA-templated DNA replication"/>
    <property type="evidence" value="ECO:0007669"/>
    <property type="project" value="InterPro"/>
</dbReference>
<dbReference type="InterPro" id="IPR001098">
    <property type="entry name" value="DNA-dir_DNA_pol_A_palm_dom"/>
</dbReference>
<dbReference type="PANTHER" id="PTHR10133">
    <property type="entry name" value="DNA POLYMERASE I"/>
    <property type="match status" value="1"/>
</dbReference>
<comment type="caution">
    <text evidence="3">The sequence shown here is derived from an EMBL/GenBank/DDBJ whole genome shotgun (WGS) entry which is preliminary data.</text>
</comment>
<proteinExistence type="predicted"/>
<protein>
    <recommendedName>
        <fullName evidence="2">DNA-directed DNA polymerase family A palm domain-containing protein</fullName>
    </recommendedName>
</protein>
<keyword evidence="1" id="KW-0235">DNA replication</keyword>
<dbReference type="SUPFAM" id="SSF56672">
    <property type="entry name" value="DNA/RNA polymerases"/>
    <property type="match status" value="1"/>
</dbReference>
<dbReference type="Gene3D" id="3.30.70.370">
    <property type="match status" value="1"/>
</dbReference>
<dbReference type="AlphaFoldDB" id="X1BN13"/>
<dbReference type="EMBL" id="BART01000556">
    <property type="protein sequence ID" value="GAG73486.1"/>
    <property type="molecule type" value="Genomic_DNA"/>
</dbReference>
<evidence type="ECO:0000313" key="3">
    <source>
        <dbReference type="EMBL" id="GAG73486.1"/>
    </source>
</evidence>
<dbReference type="GO" id="GO:0006302">
    <property type="term" value="P:double-strand break repair"/>
    <property type="evidence" value="ECO:0007669"/>
    <property type="project" value="TreeGrafter"/>
</dbReference>
<organism evidence="3">
    <name type="scientific">marine sediment metagenome</name>
    <dbReference type="NCBI Taxonomy" id="412755"/>
    <lineage>
        <taxon>unclassified sequences</taxon>
        <taxon>metagenomes</taxon>
        <taxon>ecological metagenomes</taxon>
    </lineage>
</organism>
<dbReference type="PANTHER" id="PTHR10133:SF27">
    <property type="entry name" value="DNA POLYMERASE NU"/>
    <property type="match status" value="1"/>
</dbReference>
<feature type="non-terminal residue" evidence="3">
    <location>
        <position position="1"/>
    </location>
</feature>
<dbReference type="GO" id="GO:0003677">
    <property type="term" value="F:DNA binding"/>
    <property type="evidence" value="ECO:0007669"/>
    <property type="project" value="InterPro"/>
</dbReference>
<name>X1BN13_9ZZZZ</name>
<sequence>ADIIKIAMIDIYKEILNKNYKSKIVLQVHDELLLEVPTDEKEEIINVIRERMENAYPLKVRLKVDIKIGTNWYM</sequence>
<dbReference type="GO" id="GO:0003887">
    <property type="term" value="F:DNA-directed DNA polymerase activity"/>
    <property type="evidence" value="ECO:0007669"/>
    <property type="project" value="InterPro"/>
</dbReference>
<evidence type="ECO:0000259" key="2">
    <source>
        <dbReference type="Pfam" id="PF00476"/>
    </source>
</evidence>
<dbReference type="InterPro" id="IPR002298">
    <property type="entry name" value="DNA_polymerase_A"/>
</dbReference>
<evidence type="ECO:0000256" key="1">
    <source>
        <dbReference type="ARBA" id="ARBA00022705"/>
    </source>
</evidence>